<dbReference type="GO" id="GO:0043386">
    <property type="term" value="P:mycotoxin biosynthetic process"/>
    <property type="evidence" value="ECO:0007669"/>
    <property type="project" value="InterPro"/>
</dbReference>
<evidence type="ECO:0000256" key="3">
    <source>
        <dbReference type="ARBA" id="ARBA00035112"/>
    </source>
</evidence>
<reference evidence="5" key="1">
    <citation type="submission" date="2020-04" db="EMBL/GenBank/DDBJ databases">
        <title>Draft genome resource of the tomato pathogen Pseudocercospora fuligena.</title>
        <authorList>
            <person name="Zaccaron A."/>
        </authorList>
    </citation>
    <scope>NUCLEOTIDE SEQUENCE</scope>
    <source>
        <strain evidence="5">PF001</strain>
    </source>
</reference>
<evidence type="ECO:0000313" key="6">
    <source>
        <dbReference type="Proteomes" id="UP000660729"/>
    </source>
</evidence>
<keyword evidence="4" id="KW-0812">Transmembrane</keyword>
<dbReference type="Pfam" id="PF11807">
    <property type="entry name" value="UstYa"/>
    <property type="match status" value="1"/>
</dbReference>
<dbReference type="InterPro" id="IPR021765">
    <property type="entry name" value="UstYa-like"/>
</dbReference>
<dbReference type="PANTHER" id="PTHR33365">
    <property type="entry name" value="YALI0B05434P"/>
    <property type="match status" value="1"/>
</dbReference>
<dbReference type="GO" id="GO:0016491">
    <property type="term" value="F:oxidoreductase activity"/>
    <property type="evidence" value="ECO:0007669"/>
    <property type="project" value="UniProtKB-KW"/>
</dbReference>
<organism evidence="5 6">
    <name type="scientific">Pseudocercospora fuligena</name>
    <dbReference type="NCBI Taxonomy" id="685502"/>
    <lineage>
        <taxon>Eukaryota</taxon>
        <taxon>Fungi</taxon>
        <taxon>Dikarya</taxon>
        <taxon>Ascomycota</taxon>
        <taxon>Pezizomycotina</taxon>
        <taxon>Dothideomycetes</taxon>
        <taxon>Dothideomycetidae</taxon>
        <taxon>Mycosphaerellales</taxon>
        <taxon>Mycosphaerellaceae</taxon>
        <taxon>Pseudocercospora</taxon>
    </lineage>
</organism>
<protein>
    <submittedName>
        <fullName evidence="5">Oxidase ustYa</fullName>
    </submittedName>
</protein>
<gene>
    <name evidence="5" type="ORF">HII31_06647</name>
</gene>
<comment type="similarity">
    <text evidence="3">Belongs to the ustYa family.</text>
</comment>
<keyword evidence="2" id="KW-0560">Oxidoreductase</keyword>
<dbReference type="PANTHER" id="PTHR33365:SF11">
    <property type="entry name" value="TAT PATHWAY SIGNAL SEQUENCE"/>
    <property type="match status" value="1"/>
</dbReference>
<dbReference type="EMBL" id="JABCIY010000151">
    <property type="protein sequence ID" value="KAF7192002.1"/>
    <property type="molecule type" value="Genomic_DNA"/>
</dbReference>
<name>A0A8H6RJI8_9PEZI</name>
<feature type="transmembrane region" description="Helical" evidence="4">
    <location>
        <begin position="45"/>
        <end position="66"/>
    </location>
</feature>
<dbReference type="AlphaFoldDB" id="A0A8H6RJI8"/>
<dbReference type="OrthoDB" id="3687641at2759"/>
<dbReference type="Proteomes" id="UP000660729">
    <property type="component" value="Unassembled WGS sequence"/>
</dbReference>
<keyword evidence="6" id="KW-1185">Reference proteome</keyword>
<comment type="pathway">
    <text evidence="1">Mycotoxin biosynthesis.</text>
</comment>
<comment type="caution">
    <text evidence="5">The sequence shown here is derived from an EMBL/GenBank/DDBJ whole genome shotgun (WGS) entry which is preliminary data.</text>
</comment>
<accession>A0A8H6RJI8</accession>
<evidence type="ECO:0000313" key="5">
    <source>
        <dbReference type="EMBL" id="KAF7192002.1"/>
    </source>
</evidence>
<keyword evidence="4" id="KW-1133">Transmembrane helix</keyword>
<evidence type="ECO:0000256" key="1">
    <source>
        <dbReference type="ARBA" id="ARBA00004685"/>
    </source>
</evidence>
<evidence type="ECO:0000256" key="2">
    <source>
        <dbReference type="ARBA" id="ARBA00023002"/>
    </source>
</evidence>
<sequence>MALYTDYAYEPKGEYTPISPYGDVRRRFSDAIPEQRSRWTLISKILQLAIELIIVTLLCILLYFTLSNNTQTLTYGTDPRVSSGSFNQQRQFGHNDKFASFSHKQDYLWAPFLNENIGDLQFPPYNSTGFSINHTYDTGAISMFHSLHCLAGMRKAFQDMSEGKIDMKILQNDPHVPHCFDYLRQGILCFADDTFELARDREGIPDGGIIEGAYDVRTCRDYTKLFDLMYRYGEGFRRMGG</sequence>
<proteinExistence type="inferred from homology"/>
<keyword evidence="4" id="KW-0472">Membrane</keyword>
<evidence type="ECO:0000256" key="4">
    <source>
        <dbReference type="SAM" id="Phobius"/>
    </source>
</evidence>